<name>A0A7R7XI33_9EURO</name>
<reference evidence="2" key="2">
    <citation type="submission" date="2021-02" db="EMBL/GenBank/DDBJ databases">
        <title>Aspergillus puulaauensis MK2 genome sequence.</title>
        <authorList>
            <person name="Futagami T."/>
            <person name="Mori K."/>
            <person name="Kadooka C."/>
            <person name="Tanaka T."/>
        </authorList>
    </citation>
    <scope>NUCLEOTIDE SEQUENCE</scope>
    <source>
        <strain evidence="2">MK2</strain>
    </source>
</reference>
<reference evidence="2" key="1">
    <citation type="submission" date="2021-01" db="EMBL/GenBank/DDBJ databases">
        <authorList>
            <consortium name="Aspergillus puulaauensis MK2 genome sequencing consortium"/>
            <person name="Kazuki M."/>
            <person name="Futagami T."/>
        </authorList>
    </citation>
    <scope>NUCLEOTIDE SEQUENCE</scope>
    <source>
        <strain evidence="2">MK2</strain>
    </source>
</reference>
<dbReference type="AlphaFoldDB" id="A0A7R7XI33"/>
<dbReference type="RefSeq" id="XP_041554039.1">
    <property type="nucleotide sequence ID" value="XM_041701122.1"/>
</dbReference>
<dbReference type="OrthoDB" id="4502630at2759"/>
<dbReference type="KEGG" id="apuu:APUU_30070A"/>
<feature type="compositionally biased region" description="Basic and acidic residues" evidence="1">
    <location>
        <begin position="1"/>
        <end position="13"/>
    </location>
</feature>
<sequence length="388" mass="44203">MEPPRAEATEVEKPNLAIGKRQQAKDDASAQVAAVLEQEIEVDPHGKYGILNYVWDDDMSLEDQVKYLKARVRDLEIFAGNTMRTADYLKGDFLEWDIVLASHFPREFETTLYEAWNWSVLWAGSDITALIKQQKEQVITSLDGYIVQEDFDSIHARLHPEMQSRFLMALTEAFLNKTVDDNHEDVTWDGVSPLGQKLGKLHGRFQQVANEYSQVWRSVTSRLCNSTRMGQTKDFTFGKAIQARRNAKCKALARNLLENETFLCLLKPTEETDQREGNLVWILQHISQSAVDMQAQVPILGFKTLGDLGDRFEGSSDTFEALPFCFPGLHEGKSRLDGHRVLGITCPYVFRTVNCPEYEKEIELVHKAKALIEDNPPGKERPAKKRKV</sequence>
<accession>A0A7R7XI33</accession>
<feature type="region of interest" description="Disordered" evidence="1">
    <location>
        <begin position="1"/>
        <end position="24"/>
    </location>
</feature>
<evidence type="ECO:0000256" key="1">
    <source>
        <dbReference type="SAM" id="MobiDB-lite"/>
    </source>
</evidence>
<proteinExistence type="predicted"/>
<keyword evidence="3" id="KW-1185">Reference proteome</keyword>
<dbReference type="Proteomes" id="UP000654913">
    <property type="component" value="Chromosome 3"/>
</dbReference>
<dbReference type="GeneID" id="64971850"/>
<evidence type="ECO:0000313" key="2">
    <source>
        <dbReference type="EMBL" id="BCS21845.1"/>
    </source>
</evidence>
<protein>
    <submittedName>
        <fullName evidence="2">Uncharacterized protein</fullName>
    </submittedName>
</protein>
<evidence type="ECO:0000313" key="3">
    <source>
        <dbReference type="Proteomes" id="UP000654913"/>
    </source>
</evidence>
<organism evidence="2 3">
    <name type="scientific">Aspergillus puulaauensis</name>
    <dbReference type="NCBI Taxonomy" id="1220207"/>
    <lineage>
        <taxon>Eukaryota</taxon>
        <taxon>Fungi</taxon>
        <taxon>Dikarya</taxon>
        <taxon>Ascomycota</taxon>
        <taxon>Pezizomycotina</taxon>
        <taxon>Eurotiomycetes</taxon>
        <taxon>Eurotiomycetidae</taxon>
        <taxon>Eurotiales</taxon>
        <taxon>Aspergillaceae</taxon>
        <taxon>Aspergillus</taxon>
    </lineage>
</organism>
<gene>
    <name evidence="2" type="ORF">APUU_30070A</name>
</gene>
<dbReference type="EMBL" id="AP024445">
    <property type="protein sequence ID" value="BCS21845.1"/>
    <property type="molecule type" value="Genomic_DNA"/>
</dbReference>